<dbReference type="InterPro" id="IPR010267">
    <property type="entry name" value="Chordopox_A20R"/>
</dbReference>
<evidence type="ECO:0000313" key="5">
    <source>
        <dbReference type="EMBL" id="AYO87931.1"/>
    </source>
</evidence>
<evidence type="ECO:0000313" key="8">
    <source>
        <dbReference type="EMBL" id="AYO89149.1"/>
    </source>
</evidence>
<protein>
    <submittedName>
        <fullName evidence="3">MC126</fullName>
    </submittedName>
</protein>
<feature type="region of interest" description="Disordered" evidence="2">
    <location>
        <begin position="433"/>
        <end position="476"/>
    </location>
</feature>
<dbReference type="Proteomes" id="UP000319755">
    <property type="component" value="Genome"/>
</dbReference>
<evidence type="ECO:0000313" key="3">
    <source>
        <dbReference type="EMBL" id="AQY16699.1"/>
    </source>
</evidence>
<evidence type="ECO:0000313" key="4">
    <source>
        <dbReference type="EMBL" id="AYO87761.1"/>
    </source>
</evidence>
<gene>
    <name evidence="3" type="primary">MC126R</name>
</gene>
<dbReference type="Proteomes" id="UP000320664">
    <property type="component" value="Segment"/>
</dbReference>
<reference evidence="3" key="1">
    <citation type="journal article" date="2017" name="J. Gen. Virol.">
        <title>Recombination events and variability among full-length genomes of co-circulating molluscum contagiosum virus subtypes 1 and 2.</title>
        <authorList>
            <person name="Lopez-Bueno A."/>
            <person name="Parras-Molto M."/>
            <person name="Lopez-Barrantes O."/>
            <person name="Belda S."/>
            <person name="Alejo A."/>
        </authorList>
    </citation>
    <scope>NUCLEOTIDE SEQUENCE</scope>
    <source>
        <strain evidence="3">Madrid 2016_1</strain>
    </source>
</reference>
<name>A0A1S7DLV9_MCV2</name>
<evidence type="ECO:0000313" key="6">
    <source>
        <dbReference type="EMBL" id="AYO88101.1"/>
    </source>
</evidence>
<evidence type="ECO:0000313" key="7">
    <source>
        <dbReference type="EMBL" id="AYO88271.1"/>
    </source>
</evidence>
<dbReference type="Proteomes" id="UP000320816">
    <property type="component" value="Segment"/>
</dbReference>
<feature type="compositionally biased region" description="Basic and acidic residues" evidence="2">
    <location>
        <begin position="434"/>
        <end position="448"/>
    </location>
</feature>
<proteinExistence type="predicted"/>
<dbReference type="GO" id="GO:0006260">
    <property type="term" value="P:DNA replication"/>
    <property type="evidence" value="ECO:0007669"/>
    <property type="project" value="UniProtKB-KW"/>
</dbReference>
<dbReference type="EMBL" id="MH320551">
    <property type="protein sequence ID" value="AYO88271.1"/>
    <property type="molecule type" value="Genomic_DNA"/>
</dbReference>
<dbReference type="EMBL" id="MH320549">
    <property type="protein sequence ID" value="AYO87931.1"/>
    <property type="molecule type" value="Genomic_DNA"/>
</dbReference>
<dbReference type="Gene3D" id="6.10.140.1880">
    <property type="match status" value="1"/>
</dbReference>
<dbReference type="Pfam" id="PF05941">
    <property type="entry name" value="Chordopox_A20R"/>
    <property type="match status" value="1"/>
</dbReference>
<feature type="compositionally biased region" description="Acidic residues" evidence="2">
    <location>
        <begin position="463"/>
        <end position="476"/>
    </location>
</feature>
<reference evidence="4" key="3">
    <citation type="submission" date="2018-05" db="EMBL/GenBank/DDBJ databases">
        <authorList>
            <person name="Zorec T.M."/>
            <person name="Hosnjak L."/>
            <person name="Kutnjak D."/>
            <person name="Kusar B."/>
            <person name="Trcko K."/>
            <person name="Kocjan B.J."/>
            <person name="Li Y."/>
            <person name="Krizmaric M."/>
            <person name="Miljkovic J."/>
            <person name="Ravnikar M."/>
            <person name="Poljak M."/>
        </authorList>
    </citation>
    <scope>NUCLEOTIDE SEQUENCE</scope>
    <source>
        <strain evidence="4">MCV2_MB98</strain>
        <strain evidence="5">MCV2_MC313</strain>
        <strain evidence="6">MCV2_MC316</strain>
        <strain evidence="7">MCV2_MC332</strain>
        <strain evidence="8">MCV2_MC515</strain>
    </source>
</reference>
<evidence type="ECO:0000256" key="1">
    <source>
        <dbReference type="ARBA" id="ARBA00022705"/>
    </source>
</evidence>
<dbReference type="EMBL" id="MH320550">
    <property type="protein sequence ID" value="AYO88101.1"/>
    <property type="molecule type" value="Genomic_DNA"/>
</dbReference>
<dbReference type="EMBL" id="KY040274">
    <property type="protein sequence ID" value="AQY16699.1"/>
    <property type="molecule type" value="Genomic_DNA"/>
</dbReference>
<keyword evidence="1" id="KW-0235">DNA replication</keyword>
<evidence type="ECO:0000256" key="2">
    <source>
        <dbReference type="SAM" id="MobiDB-lite"/>
    </source>
</evidence>
<accession>A0A1S7DLV9</accession>
<organism evidence="3">
    <name type="scientific">Molluscum contagiosum virus subtype 2</name>
    <name type="common">MOCV</name>
    <name type="synonym">MCVII</name>
    <dbReference type="NCBI Taxonomy" id="10281"/>
    <lineage>
        <taxon>Viruses</taxon>
        <taxon>Varidnaviria</taxon>
        <taxon>Bamfordvirae</taxon>
        <taxon>Nucleocytoviricota</taxon>
        <taxon>Pokkesviricetes</taxon>
        <taxon>Chitovirales</taxon>
        <taxon>Poxviridae</taxon>
        <taxon>Chordopoxvirinae</taxon>
        <taxon>Molluscipoxvirus</taxon>
        <taxon>Molluscipoxvirus molluscum</taxon>
        <taxon>Molluscum contagiosum virus</taxon>
    </lineage>
</organism>
<dbReference type="EMBL" id="MH320556">
    <property type="protein sequence ID" value="AYO89149.1"/>
    <property type="molecule type" value="Genomic_DNA"/>
</dbReference>
<organismHost>
    <name type="scientific">Homo sapiens</name>
    <name type="common">Human</name>
    <dbReference type="NCBI Taxonomy" id="9606"/>
</organismHost>
<dbReference type="Proteomes" id="UP000315637">
    <property type="component" value="Segment"/>
</dbReference>
<sequence length="476" mass="53115">MSKEPDLTKLKELLRLQQQLARAEPADTTRYNALVDWARRTYWHVGVRECGLQSELLAEPFEQHRTRAFTLAPGTYTFSALHFGTALLYAGGQLLEPGSGTARGAPEELHVRCRAMLARYADVEALRFCNFRERYVLEQVHARARPAPHVWLPRAAAEGLSVAQHTRVRVERDTEFSEEYFGVLVRYLRARDAALHVEAVCCVRDGRAERWRIAFGRPVYCCVDKLELEQVGPNRFLPSLITFAGDRVLARDLEHLVQAHVRVGAFIVMRKLRTATVLVAAAEASTETRAAALRRIMQALGGEYFANGAYVSRLAQVSVEQLADRMGVSLPCATPAELCAALRADAKLRERVLRTSDFDMACEYLSYQRADVVAVINSMKFKIEQRKIVSFELESAGCLRDDPTLETIYSHFCQFVAVFNFLAEVRVALECDASSEKEPPGEKARDGAETAAAGHGPGAEPREEAEPESEDPGAEK</sequence>
<dbReference type="Proteomes" id="UP000317891">
    <property type="component" value="Segment"/>
</dbReference>
<dbReference type="Proteomes" id="UP000317568">
    <property type="component" value="Genome"/>
</dbReference>
<dbReference type="EMBL" id="MH320548">
    <property type="protein sequence ID" value="AYO87761.1"/>
    <property type="molecule type" value="Genomic_DNA"/>
</dbReference>
<reference evidence="4" key="2">
    <citation type="journal article" date="2018" name="Viruses">
        <title>New Insights into the Evolutionary and Genomic Landscape of Molluscum Contagiosum Virus (MCV) based on Nine MCV1 and Six MCV2 Complete Genome Sequences.</title>
        <authorList>
            <person name="Zorec T."/>
            <person name="Kutnjak D."/>
            <person name="Hosnjak L."/>
            <person name="Kusar B."/>
            <person name="Trcko K."/>
            <person name="Kocjan B."/>
            <person name="Li Y."/>
            <person name="Krizmaric M."/>
            <person name="Miljkovic J."/>
            <person name="Ravnikar M."/>
            <person name="Poljak M."/>
        </authorList>
    </citation>
    <scope>NUCLEOTIDE SEQUENCE [LARGE SCALE GENOMIC DNA]</scope>
    <source>
        <strain evidence="4">MCV2_MB98</strain>
        <strain evidence="5">MCV2_MC313</strain>
        <strain evidence="6">MCV2_MC316</strain>
        <strain evidence="7">MCV2_MC332</strain>
        <strain evidence="8">MCV2_MC515</strain>
    </source>
</reference>